<accession>A0ABP9SNU0</accession>
<evidence type="ECO:0000313" key="2">
    <source>
        <dbReference type="EMBL" id="GAA5198418.1"/>
    </source>
</evidence>
<evidence type="ECO:0000256" key="1">
    <source>
        <dbReference type="SAM" id="MobiDB-lite"/>
    </source>
</evidence>
<comment type="caution">
    <text evidence="2">The sequence shown here is derived from an EMBL/GenBank/DDBJ whole genome shotgun (WGS) entry which is preliminary data.</text>
</comment>
<reference evidence="3" key="1">
    <citation type="journal article" date="2019" name="Int. J. Syst. Evol. Microbiol.">
        <title>The Global Catalogue of Microorganisms (GCM) 10K type strain sequencing project: providing services to taxonomists for standard genome sequencing and annotation.</title>
        <authorList>
            <consortium name="The Broad Institute Genomics Platform"/>
            <consortium name="The Broad Institute Genome Sequencing Center for Infectious Disease"/>
            <person name="Wu L."/>
            <person name="Ma J."/>
        </authorList>
    </citation>
    <scope>NUCLEOTIDE SEQUENCE [LARGE SCALE GENOMIC DNA]</scope>
    <source>
        <strain evidence="3">JCM 18304</strain>
    </source>
</reference>
<feature type="region of interest" description="Disordered" evidence="1">
    <location>
        <begin position="69"/>
        <end position="93"/>
    </location>
</feature>
<gene>
    <name evidence="2" type="ORF">GCM10023322_71780</name>
</gene>
<sequence>MISSIDAKVALPSVRFGASLTNLALRAQYHMRRNLALVDTGLAFTCLRSTHSLPTHGKYATGLGSRSYAGTGAGRRRSADIGATNRPVISPMR</sequence>
<dbReference type="EMBL" id="BAABJQ010000033">
    <property type="protein sequence ID" value="GAA5198418.1"/>
    <property type="molecule type" value="Genomic_DNA"/>
</dbReference>
<keyword evidence="3" id="KW-1185">Reference proteome</keyword>
<protein>
    <submittedName>
        <fullName evidence="2">Uncharacterized protein</fullName>
    </submittedName>
</protein>
<organism evidence="2 3">
    <name type="scientific">Rugosimonospora acidiphila</name>
    <dbReference type="NCBI Taxonomy" id="556531"/>
    <lineage>
        <taxon>Bacteria</taxon>
        <taxon>Bacillati</taxon>
        <taxon>Actinomycetota</taxon>
        <taxon>Actinomycetes</taxon>
        <taxon>Micromonosporales</taxon>
        <taxon>Micromonosporaceae</taxon>
        <taxon>Rugosimonospora</taxon>
    </lineage>
</organism>
<evidence type="ECO:0000313" key="3">
    <source>
        <dbReference type="Proteomes" id="UP001501570"/>
    </source>
</evidence>
<proteinExistence type="predicted"/>
<dbReference type="Proteomes" id="UP001501570">
    <property type="component" value="Unassembled WGS sequence"/>
</dbReference>
<name>A0ABP9SNU0_9ACTN</name>